<dbReference type="PANTHER" id="PTHR10266:SF3">
    <property type="entry name" value="CYTOCHROME C1, HEME PROTEIN, MITOCHONDRIAL"/>
    <property type="match status" value="1"/>
</dbReference>
<protein>
    <recommendedName>
        <fullName evidence="16">Cytochrome c domain-containing protein</fullName>
    </recommendedName>
</protein>
<evidence type="ECO:0000256" key="4">
    <source>
        <dbReference type="ARBA" id="ARBA00022617"/>
    </source>
</evidence>
<dbReference type="PANTHER" id="PTHR10266">
    <property type="entry name" value="CYTOCHROME C1"/>
    <property type="match status" value="1"/>
</dbReference>
<dbReference type="InterPro" id="IPR009056">
    <property type="entry name" value="Cyt_c-like_dom"/>
</dbReference>
<dbReference type="InterPro" id="IPR036909">
    <property type="entry name" value="Cyt_c-like_dom_sf"/>
</dbReference>
<dbReference type="GO" id="GO:0046872">
    <property type="term" value="F:metal ion binding"/>
    <property type="evidence" value="ECO:0007669"/>
    <property type="project" value="UniProtKB-KW"/>
</dbReference>
<keyword evidence="9" id="KW-0249">Electron transport</keyword>
<proteinExistence type="inferred from homology"/>
<feature type="transmembrane region" description="Helical" evidence="15">
    <location>
        <begin position="185"/>
        <end position="203"/>
    </location>
</feature>
<dbReference type="GO" id="GO:0005743">
    <property type="term" value="C:mitochondrial inner membrane"/>
    <property type="evidence" value="ECO:0007669"/>
    <property type="project" value="UniProtKB-SubCell"/>
</dbReference>
<dbReference type="GO" id="GO:0020037">
    <property type="term" value="F:heme binding"/>
    <property type="evidence" value="ECO:0007669"/>
    <property type="project" value="InterPro"/>
</dbReference>
<evidence type="ECO:0000256" key="10">
    <source>
        <dbReference type="ARBA" id="ARBA00022989"/>
    </source>
</evidence>
<evidence type="ECO:0000256" key="3">
    <source>
        <dbReference type="ARBA" id="ARBA00022448"/>
    </source>
</evidence>
<sequence length="212" mass="23070">MKRGWQVFKEVCAGCHSLHQIYYRNLQDIGFSAGEVKKIAAEDEVAAGPNEDGETHDGGELLVRPGKPSDKLKKPFANDAAARAANNGALPPDLSLTSKAHATGVDYIAAVLTGYKDPPSGFKMNEGMAYNTYFAGNQIAMPAPLSADAVEYTDGTKATVEQMALDVSTFLAWTAEPEMEERKRLGIKVILFLIVLTALLYALKRRIWAKVH</sequence>
<dbReference type="GO" id="GO:0006122">
    <property type="term" value="P:mitochondrial electron transport, ubiquinol to cytochrome c"/>
    <property type="evidence" value="ECO:0007669"/>
    <property type="project" value="TreeGrafter"/>
</dbReference>
<keyword evidence="7" id="KW-0479">Metal-binding</keyword>
<dbReference type="Gene3D" id="1.20.5.100">
    <property type="entry name" value="Cytochrome c1, transmembrane anchor, C-terminal"/>
    <property type="match status" value="1"/>
</dbReference>
<keyword evidence="5" id="KW-0679">Respiratory chain</keyword>
<organism evidence="17">
    <name type="scientific">marine metagenome</name>
    <dbReference type="NCBI Taxonomy" id="408172"/>
    <lineage>
        <taxon>unclassified sequences</taxon>
        <taxon>metagenomes</taxon>
        <taxon>ecological metagenomes</taxon>
    </lineage>
</organism>
<keyword evidence="12" id="KW-0496">Mitochondrion</keyword>
<dbReference type="InterPro" id="IPR002326">
    <property type="entry name" value="Cyt_c1"/>
</dbReference>
<evidence type="ECO:0000256" key="9">
    <source>
        <dbReference type="ARBA" id="ARBA00022982"/>
    </source>
</evidence>
<keyword evidence="6 15" id="KW-0812">Transmembrane</keyword>
<evidence type="ECO:0000256" key="13">
    <source>
        <dbReference type="ARBA" id="ARBA00023136"/>
    </source>
</evidence>
<dbReference type="Gene3D" id="1.10.760.10">
    <property type="entry name" value="Cytochrome c-like domain"/>
    <property type="match status" value="1"/>
</dbReference>
<evidence type="ECO:0000256" key="8">
    <source>
        <dbReference type="ARBA" id="ARBA00022792"/>
    </source>
</evidence>
<dbReference type="SUPFAM" id="SSF46626">
    <property type="entry name" value="Cytochrome c"/>
    <property type="match status" value="1"/>
</dbReference>
<dbReference type="PROSITE" id="PS51007">
    <property type="entry name" value="CYTC"/>
    <property type="match status" value="1"/>
</dbReference>
<evidence type="ECO:0000256" key="1">
    <source>
        <dbReference type="ARBA" id="ARBA00004273"/>
    </source>
</evidence>
<evidence type="ECO:0000256" key="14">
    <source>
        <dbReference type="SAM" id="MobiDB-lite"/>
    </source>
</evidence>
<gene>
    <name evidence="17" type="ORF">METZ01_LOCUS114085</name>
</gene>
<dbReference type="GO" id="GO:0009055">
    <property type="term" value="F:electron transfer activity"/>
    <property type="evidence" value="ECO:0007669"/>
    <property type="project" value="InterPro"/>
</dbReference>
<accession>A0A381X9R2</accession>
<evidence type="ECO:0000313" key="17">
    <source>
        <dbReference type="EMBL" id="SVA61231.1"/>
    </source>
</evidence>
<evidence type="ECO:0000256" key="11">
    <source>
        <dbReference type="ARBA" id="ARBA00023004"/>
    </source>
</evidence>
<comment type="subcellular location">
    <subcellularLocation>
        <location evidence="1">Mitochondrion inner membrane</location>
    </subcellularLocation>
</comment>
<evidence type="ECO:0000256" key="5">
    <source>
        <dbReference type="ARBA" id="ARBA00022660"/>
    </source>
</evidence>
<comment type="similarity">
    <text evidence="2">Belongs to the cytochrome c family.</text>
</comment>
<dbReference type="AlphaFoldDB" id="A0A381X9R2"/>
<name>A0A381X9R2_9ZZZZ</name>
<keyword evidence="4" id="KW-0349">Heme</keyword>
<dbReference type="Pfam" id="PF02167">
    <property type="entry name" value="Cytochrom_C1"/>
    <property type="match status" value="1"/>
</dbReference>
<keyword evidence="13 15" id="KW-0472">Membrane</keyword>
<keyword evidence="11" id="KW-0408">Iron</keyword>
<reference evidence="17" key="1">
    <citation type="submission" date="2018-05" db="EMBL/GenBank/DDBJ databases">
        <authorList>
            <person name="Lanie J.A."/>
            <person name="Ng W.-L."/>
            <person name="Kazmierczak K.M."/>
            <person name="Andrzejewski T.M."/>
            <person name="Davidsen T.M."/>
            <person name="Wayne K.J."/>
            <person name="Tettelin H."/>
            <person name="Glass J.I."/>
            <person name="Rusch D."/>
            <person name="Podicherti R."/>
            <person name="Tsui H.-C.T."/>
            <person name="Winkler M.E."/>
        </authorList>
    </citation>
    <scope>NUCLEOTIDE SEQUENCE</scope>
</reference>
<feature type="region of interest" description="Disordered" evidence="14">
    <location>
        <begin position="44"/>
        <end position="74"/>
    </location>
</feature>
<dbReference type="EMBL" id="UINC01014341">
    <property type="protein sequence ID" value="SVA61231.1"/>
    <property type="molecule type" value="Genomic_DNA"/>
</dbReference>
<evidence type="ECO:0000256" key="6">
    <source>
        <dbReference type="ARBA" id="ARBA00022692"/>
    </source>
</evidence>
<evidence type="ECO:0000256" key="15">
    <source>
        <dbReference type="SAM" id="Phobius"/>
    </source>
</evidence>
<evidence type="ECO:0000256" key="7">
    <source>
        <dbReference type="ARBA" id="ARBA00022723"/>
    </source>
</evidence>
<evidence type="ECO:0000259" key="16">
    <source>
        <dbReference type="PROSITE" id="PS51007"/>
    </source>
</evidence>
<keyword evidence="3" id="KW-0813">Transport</keyword>
<dbReference type="InterPro" id="IPR021157">
    <property type="entry name" value="Cyt_c1_TM_anchor_C"/>
</dbReference>
<feature type="domain" description="Cytochrome c" evidence="16">
    <location>
        <begin position="1"/>
        <end position="112"/>
    </location>
</feature>
<keyword evidence="10 15" id="KW-1133">Transmembrane helix</keyword>
<keyword evidence="8" id="KW-0999">Mitochondrion inner membrane</keyword>
<evidence type="ECO:0000256" key="2">
    <source>
        <dbReference type="ARBA" id="ARBA00006488"/>
    </source>
</evidence>
<dbReference type="SUPFAM" id="SSF81496">
    <property type="entry name" value="Cytochrome c1 subunit of cytochrome bc1 complex (Ubiquinol-cytochrome c reductase), transmembrane anchor"/>
    <property type="match status" value="1"/>
</dbReference>
<dbReference type="PRINTS" id="PR00603">
    <property type="entry name" value="CYTOCHROMEC1"/>
</dbReference>
<evidence type="ECO:0000256" key="12">
    <source>
        <dbReference type="ARBA" id="ARBA00023128"/>
    </source>
</evidence>